<accession>A0ABV4XK41</accession>
<feature type="transmembrane region" description="Helical" evidence="9">
    <location>
        <begin position="248"/>
        <end position="268"/>
    </location>
</feature>
<feature type="transmembrane region" description="Helical" evidence="9">
    <location>
        <begin position="213"/>
        <end position="236"/>
    </location>
</feature>
<sequence>MTTLQRRTVQTAQNPWMAKIEKMLPDIIPPAIALAILLVIWQLFSFLPGVTLPGPIKVVQDTWILIWWPFFRKSETNVGLFWQILASLQRVAIGYFFAAVVGIALGILVGTNQMMSKALDPIFQLLRTVPPLAWVPIALAALQKNEPAALFVIFITAIWPILINTAVGVRQIPQDYNNVAKVLQLNKKKYFFKILIPSALPYIFTGLRIAIGLAWLAIIAAEIVMSGVAGIGFFIWDSYQANKISEVILALVYIGIVGLLLDKLMAWIQTRILPE</sequence>
<feature type="domain" description="ABC transmembrane type-1" evidence="10">
    <location>
        <begin position="84"/>
        <end position="265"/>
    </location>
</feature>
<evidence type="ECO:0000256" key="5">
    <source>
        <dbReference type="ARBA" id="ARBA00022692"/>
    </source>
</evidence>
<keyword evidence="7" id="KW-0406">Ion transport</keyword>
<dbReference type="PANTHER" id="PTHR30151">
    <property type="entry name" value="ALKANE SULFONATE ABC TRANSPORTER-RELATED, MEMBRANE SUBUNIT"/>
    <property type="match status" value="1"/>
</dbReference>
<dbReference type="InterPro" id="IPR005889">
    <property type="entry name" value="NtrB"/>
</dbReference>
<gene>
    <name evidence="11" type="primary">ntrB</name>
    <name evidence="11" type="ORF">ACE1CI_03860</name>
</gene>
<evidence type="ECO:0000256" key="8">
    <source>
        <dbReference type="ARBA" id="ARBA00023136"/>
    </source>
</evidence>
<keyword evidence="6 9" id="KW-1133">Transmembrane helix</keyword>
<dbReference type="InterPro" id="IPR000515">
    <property type="entry name" value="MetI-like"/>
</dbReference>
<reference evidence="11 12" key="1">
    <citation type="submission" date="2024-09" db="EMBL/GenBank/DDBJ databases">
        <title>Floridaenema gen nov. (Aerosakkonemataceae, Aerosakkonematales ord. nov., Cyanobacteria) from benthic tropical and subtropical fresh waters, with the description of four new species.</title>
        <authorList>
            <person name="Moretto J.A."/>
            <person name="Berthold D.E."/>
            <person name="Lefler F.W."/>
            <person name="Huang I.-S."/>
            <person name="Laughinghouse H. IV."/>
        </authorList>
    </citation>
    <scope>NUCLEOTIDE SEQUENCE [LARGE SCALE GENOMIC DNA]</scope>
    <source>
        <strain evidence="11 12">BLCC-F50</strain>
    </source>
</reference>
<keyword evidence="2 9" id="KW-0813">Transport</keyword>
<evidence type="ECO:0000256" key="1">
    <source>
        <dbReference type="ARBA" id="ARBA00004429"/>
    </source>
</evidence>
<dbReference type="EMBL" id="JBHFNR010000022">
    <property type="protein sequence ID" value="MFB2892065.1"/>
    <property type="molecule type" value="Genomic_DNA"/>
</dbReference>
<keyword evidence="8 9" id="KW-0472">Membrane</keyword>
<feature type="transmembrane region" description="Helical" evidence="9">
    <location>
        <begin position="190"/>
        <end position="207"/>
    </location>
</feature>
<evidence type="ECO:0000256" key="3">
    <source>
        <dbReference type="ARBA" id="ARBA00022475"/>
    </source>
</evidence>
<name>A0ABV4XK41_9CYAN</name>
<feature type="transmembrane region" description="Helical" evidence="9">
    <location>
        <begin position="92"/>
        <end position="110"/>
    </location>
</feature>
<dbReference type="Pfam" id="PF00528">
    <property type="entry name" value="BPD_transp_1"/>
    <property type="match status" value="1"/>
</dbReference>
<comment type="caution">
    <text evidence="11">The sequence shown here is derived from an EMBL/GenBank/DDBJ whole genome shotgun (WGS) entry which is preliminary data.</text>
</comment>
<dbReference type="PROSITE" id="PS50928">
    <property type="entry name" value="ABC_TM1"/>
    <property type="match status" value="1"/>
</dbReference>
<evidence type="ECO:0000256" key="6">
    <source>
        <dbReference type="ARBA" id="ARBA00022989"/>
    </source>
</evidence>
<dbReference type="CDD" id="cd06261">
    <property type="entry name" value="TM_PBP2"/>
    <property type="match status" value="1"/>
</dbReference>
<feature type="transmembrane region" description="Helical" evidence="9">
    <location>
        <begin position="27"/>
        <end position="47"/>
    </location>
</feature>
<proteinExistence type="inferred from homology"/>
<dbReference type="InterPro" id="IPR035906">
    <property type="entry name" value="MetI-like_sf"/>
</dbReference>
<dbReference type="PANTHER" id="PTHR30151:SF7">
    <property type="entry name" value="NITRATE IMPORT PERMEASE PROTEIN NRTB"/>
    <property type="match status" value="1"/>
</dbReference>
<evidence type="ECO:0000259" key="10">
    <source>
        <dbReference type="PROSITE" id="PS50928"/>
    </source>
</evidence>
<dbReference type="RefSeq" id="WP_413261742.1">
    <property type="nucleotide sequence ID" value="NZ_JBHFNR010000022.1"/>
</dbReference>
<dbReference type="Gene3D" id="1.10.3720.10">
    <property type="entry name" value="MetI-like"/>
    <property type="match status" value="1"/>
</dbReference>
<dbReference type="SUPFAM" id="SSF161098">
    <property type="entry name" value="MetI-like"/>
    <property type="match status" value="1"/>
</dbReference>
<comment type="subcellular location">
    <subcellularLocation>
        <location evidence="1">Cell inner membrane</location>
        <topology evidence="1">Multi-pass membrane protein</topology>
    </subcellularLocation>
    <subcellularLocation>
        <location evidence="9">Cell membrane</location>
        <topology evidence="9">Multi-pass membrane protein</topology>
    </subcellularLocation>
</comment>
<keyword evidence="5 9" id="KW-0812">Transmembrane</keyword>
<evidence type="ECO:0000313" key="11">
    <source>
        <dbReference type="EMBL" id="MFB2892065.1"/>
    </source>
</evidence>
<feature type="transmembrane region" description="Helical" evidence="9">
    <location>
        <begin position="122"/>
        <end position="142"/>
    </location>
</feature>
<evidence type="ECO:0000256" key="2">
    <source>
        <dbReference type="ARBA" id="ARBA00022448"/>
    </source>
</evidence>
<keyword evidence="4" id="KW-0997">Cell inner membrane</keyword>
<comment type="similarity">
    <text evidence="9">Belongs to the binding-protein-dependent transport system permease family.</text>
</comment>
<evidence type="ECO:0000256" key="9">
    <source>
        <dbReference type="RuleBase" id="RU363032"/>
    </source>
</evidence>
<organism evidence="11 12">
    <name type="scientific">Floridaenema flaviceps BLCC-F50</name>
    <dbReference type="NCBI Taxonomy" id="3153642"/>
    <lineage>
        <taxon>Bacteria</taxon>
        <taxon>Bacillati</taxon>
        <taxon>Cyanobacteriota</taxon>
        <taxon>Cyanophyceae</taxon>
        <taxon>Oscillatoriophycideae</taxon>
        <taxon>Aerosakkonematales</taxon>
        <taxon>Aerosakkonemataceae</taxon>
        <taxon>Floridanema</taxon>
        <taxon>Floridanema flaviceps</taxon>
    </lineage>
</organism>
<keyword evidence="3" id="KW-1003">Cell membrane</keyword>
<evidence type="ECO:0000256" key="4">
    <source>
        <dbReference type="ARBA" id="ARBA00022519"/>
    </source>
</evidence>
<protein>
    <submittedName>
        <fullName evidence="11">Nitrate ABC transporter permease</fullName>
    </submittedName>
</protein>
<keyword evidence="12" id="KW-1185">Reference proteome</keyword>
<evidence type="ECO:0000256" key="7">
    <source>
        <dbReference type="ARBA" id="ARBA00023065"/>
    </source>
</evidence>
<dbReference type="Proteomes" id="UP001576784">
    <property type="component" value="Unassembled WGS sequence"/>
</dbReference>
<dbReference type="NCBIfam" id="TIGR01183">
    <property type="entry name" value="ntrB"/>
    <property type="match status" value="1"/>
</dbReference>
<feature type="transmembrane region" description="Helical" evidence="9">
    <location>
        <begin position="148"/>
        <end position="169"/>
    </location>
</feature>
<evidence type="ECO:0000313" key="12">
    <source>
        <dbReference type="Proteomes" id="UP001576784"/>
    </source>
</evidence>